<dbReference type="Proteomes" id="UP001289615">
    <property type="component" value="Unassembled WGS sequence"/>
</dbReference>
<keyword evidence="1" id="KW-0175">Coiled coil</keyword>
<comment type="caution">
    <text evidence="2">The sequence shown here is derived from an EMBL/GenBank/DDBJ whole genome shotgun (WGS) entry which is preliminary data.</text>
</comment>
<keyword evidence="3" id="KW-1185">Reference proteome</keyword>
<protein>
    <submittedName>
        <fullName evidence="2">Uncharacterized protein</fullName>
    </submittedName>
</protein>
<proteinExistence type="predicted"/>
<dbReference type="RefSeq" id="WP_322611975.1">
    <property type="nucleotide sequence ID" value="NZ_JAXLNX010000019.1"/>
</dbReference>
<organism evidence="2 3">
    <name type="scientific">Lysinibacillus irui</name>
    <dbReference type="NCBI Taxonomy" id="2998077"/>
    <lineage>
        <taxon>Bacteria</taxon>
        <taxon>Bacillati</taxon>
        <taxon>Bacillota</taxon>
        <taxon>Bacilli</taxon>
        <taxon>Bacillales</taxon>
        <taxon>Bacillaceae</taxon>
        <taxon>Lysinibacillus</taxon>
    </lineage>
</organism>
<sequence length="98" mass="11237">MEGTVQISIQDFDNLRERADGYERKYKNLVKALNECTVEINDHEVDAEKDEWIQIISVDAKKTLKLVAGYGVEFIDKEDIIQFVNMDNVKVGTNEAEV</sequence>
<dbReference type="EMBL" id="JAXUIA010000014">
    <property type="protein sequence ID" value="MEA0978314.1"/>
    <property type="molecule type" value="Genomic_DNA"/>
</dbReference>
<evidence type="ECO:0000313" key="3">
    <source>
        <dbReference type="Proteomes" id="UP001289615"/>
    </source>
</evidence>
<accession>A0ABU5NQS1</accession>
<feature type="coiled-coil region" evidence="1">
    <location>
        <begin position="12"/>
        <end position="39"/>
    </location>
</feature>
<name>A0ABU5NQS1_9BACI</name>
<gene>
    <name evidence="2" type="ORF">U6C28_18570</name>
</gene>
<evidence type="ECO:0000313" key="2">
    <source>
        <dbReference type="EMBL" id="MEA0978314.1"/>
    </source>
</evidence>
<reference evidence="2 3" key="1">
    <citation type="submission" date="2023-12" db="EMBL/GenBank/DDBJ databases">
        <title>Genome comparison identifies genes involved in endophytic behavior of Lysinibacillus irui and provides insights into its role as a plant-growth promoting bacterium.</title>
        <authorList>
            <person name="Hilario S."/>
            <person name="Matos I."/>
            <person name="Goncalves M.F.M."/>
            <person name="Pardo C.A."/>
            <person name="Santos M.J."/>
        </authorList>
    </citation>
    <scope>NUCLEOTIDE SEQUENCE [LARGE SCALE GENOMIC DNA]</scope>
    <source>
        <strain evidence="2 3">B3</strain>
    </source>
</reference>
<evidence type="ECO:0000256" key="1">
    <source>
        <dbReference type="SAM" id="Coils"/>
    </source>
</evidence>